<organism evidence="1 2">
    <name type="scientific">Ligilactobacillus saerimneri 30a</name>
    <dbReference type="NCBI Taxonomy" id="1227363"/>
    <lineage>
        <taxon>Bacteria</taxon>
        <taxon>Bacillati</taxon>
        <taxon>Bacillota</taxon>
        <taxon>Bacilli</taxon>
        <taxon>Lactobacillales</taxon>
        <taxon>Lactobacillaceae</taxon>
        <taxon>Ligilactobacillus</taxon>
    </lineage>
</organism>
<accession>M5J4Q3</accession>
<name>M5J4Q3_9LACO</name>
<gene>
    <name evidence="1" type="ORF">D271_02424</name>
</gene>
<comment type="caution">
    <text evidence="1">The sequence shown here is derived from an EMBL/GenBank/DDBJ whole genome shotgun (WGS) entry which is preliminary data.</text>
</comment>
<dbReference type="Proteomes" id="UP000011912">
    <property type="component" value="Unassembled WGS sequence"/>
</dbReference>
<proteinExistence type="predicted"/>
<sequence>MKKGCEFCAKGQELESNGGNISFLIYKVENGGLLNIYEGKYRGDFLIDYCPKCGAKISEVEDEREVLPF</sequence>
<keyword evidence="2" id="KW-1185">Reference proteome</keyword>
<dbReference type="RefSeq" id="WP_009552345.1">
    <property type="nucleotide sequence ID" value="NZ_ANAG01000007.1"/>
</dbReference>
<evidence type="ECO:0000313" key="2">
    <source>
        <dbReference type="Proteomes" id="UP000011912"/>
    </source>
</evidence>
<dbReference type="STRING" id="1227363.D271_02424"/>
<protein>
    <submittedName>
        <fullName evidence="1">Uncharacterized protein</fullName>
    </submittedName>
</protein>
<dbReference type="PATRIC" id="fig|1227363.6.peg.475"/>
<evidence type="ECO:0000313" key="1">
    <source>
        <dbReference type="EMBL" id="EKW99398.1"/>
    </source>
</evidence>
<dbReference type="EMBL" id="ANAG01000007">
    <property type="protein sequence ID" value="EKW99398.1"/>
    <property type="molecule type" value="Genomic_DNA"/>
</dbReference>
<dbReference type="AlphaFoldDB" id="M5J4Q3"/>
<reference evidence="1 2" key="1">
    <citation type="journal article" date="2013" name="Genome Announc.">
        <title>Genome Sequence of Lactobacillus saerimneri 30a (Formerly Lactobacillus sp. Strain 30a), a Reference Lactic Acid Bacterium Strain Producing Biogenic Amines.</title>
        <authorList>
            <person name="Romano A."/>
            <person name="Trip H."/>
            <person name="Campbell-Sills H."/>
            <person name="Bouchez O."/>
            <person name="Sherman D."/>
            <person name="Lolkema J.S."/>
            <person name="Lucas P.M."/>
        </authorList>
    </citation>
    <scope>NUCLEOTIDE SEQUENCE [LARGE SCALE GENOMIC DNA]</scope>
    <source>
        <strain evidence="1 2">30a</strain>
    </source>
</reference>